<evidence type="ECO:0000256" key="8">
    <source>
        <dbReference type="ARBA" id="ARBA00022989"/>
    </source>
</evidence>
<dbReference type="PROSITE" id="PS50990">
    <property type="entry name" value="PEPTIDASE_C39"/>
    <property type="match status" value="1"/>
</dbReference>
<evidence type="ECO:0000259" key="12">
    <source>
        <dbReference type="PROSITE" id="PS50929"/>
    </source>
</evidence>
<dbReference type="FunFam" id="3.40.50.300:FF:000221">
    <property type="entry name" value="Multidrug ABC transporter ATP-binding protein"/>
    <property type="match status" value="1"/>
</dbReference>
<keyword evidence="3" id="KW-1003">Cell membrane</keyword>
<dbReference type="GO" id="GO:0006508">
    <property type="term" value="P:proteolysis"/>
    <property type="evidence" value="ECO:0007669"/>
    <property type="project" value="InterPro"/>
</dbReference>
<feature type="transmembrane region" description="Helical" evidence="10">
    <location>
        <begin position="147"/>
        <end position="169"/>
    </location>
</feature>
<dbReference type="Gene3D" id="3.90.70.10">
    <property type="entry name" value="Cysteine proteinases"/>
    <property type="match status" value="1"/>
</dbReference>
<evidence type="ECO:0000259" key="11">
    <source>
        <dbReference type="PROSITE" id="PS50893"/>
    </source>
</evidence>
<dbReference type="Gene3D" id="1.20.1560.10">
    <property type="entry name" value="ABC transporter type 1, transmembrane domain"/>
    <property type="match status" value="1"/>
</dbReference>
<dbReference type="InterPro" id="IPR039421">
    <property type="entry name" value="Type_1_exporter"/>
</dbReference>
<dbReference type="InterPro" id="IPR003593">
    <property type="entry name" value="AAA+_ATPase"/>
</dbReference>
<dbReference type="PANTHER" id="PTHR43394:SF1">
    <property type="entry name" value="ATP-BINDING CASSETTE SUB-FAMILY B MEMBER 10, MITOCHONDRIAL"/>
    <property type="match status" value="1"/>
</dbReference>
<dbReference type="GO" id="GO:0016887">
    <property type="term" value="F:ATP hydrolysis activity"/>
    <property type="evidence" value="ECO:0007669"/>
    <property type="project" value="InterPro"/>
</dbReference>
<evidence type="ECO:0000256" key="7">
    <source>
        <dbReference type="ARBA" id="ARBA00022840"/>
    </source>
</evidence>
<evidence type="ECO:0000256" key="3">
    <source>
        <dbReference type="ARBA" id="ARBA00022475"/>
    </source>
</evidence>
<organism evidence="14">
    <name type="scientific">Thermodesulfobium narugense</name>
    <dbReference type="NCBI Taxonomy" id="184064"/>
    <lineage>
        <taxon>Bacteria</taxon>
        <taxon>Pseudomonadati</taxon>
        <taxon>Thermodesulfobiota</taxon>
        <taxon>Thermodesulfobiia</taxon>
        <taxon>Thermodesulfobiales</taxon>
        <taxon>Thermodesulfobiaceae</taxon>
        <taxon>Thermodesulfobium</taxon>
    </lineage>
</organism>
<dbReference type="GO" id="GO:0008233">
    <property type="term" value="F:peptidase activity"/>
    <property type="evidence" value="ECO:0007669"/>
    <property type="project" value="InterPro"/>
</dbReference>
<dbReference type="CDD" id="cd18588">
    <property type="entry name" value="ABC_6TM_CyaB_HlyB_like"/>
    <property type="match status" value="1"/>
</dbReference>
<protein>
    <submittedName>
        <fullName evidence="14">Type I secretion system permease/ATPase</fullName>
    </submittedName>
</protein>
<dbReference type="SMART" id="SM00382">
    <property type="entry name" value="AAA"/>
    <property type="match status" value="1"/>
</dbReference>
<dbReference type="SUPFAM" id="SSF52540">
    <property type="entry name" value="P-loop containing nucleoside triphosphate hydrolases"/>
    <property type="match status" value="1"/>
</dbReference>
<dbReference type="InterPro" id="IPR017871">
    <property type="entry name" value="ABC_transporter-like_CS"/>
</dbReference>
<dbReference type="InterPro" id="IPR011527">
    <property type="entry name" value="ABC1_TM_dom"/>
</dbReference>
<dbReference type="SUPFAM" id="SSF90123">
    <property type="entry name" value="ABC transporter transmembrane region"/>
    <property type="match status" value="1"/>
</dbReference>
<dbReference type="AlphaFoldDB" id="A0A7C5KDK0"/>
<dbReference type="GO" id="GO:0030253">
    <property type="term" value="P:protein secretion by the type I secretion system"/>
    <property type="evidence" value="ECO:0007669"/>
    <property type="project" value="InterPro"/>
</dbReference>
<dbReference type="PROSITE" id="PS50893">
    <property type="entry name" value="ABC_TRANSPORTER_2"/>
    <property type="match status" value="1"/>
</dbReference>
<evidence type="ECO:0000256" key="9">
    <source>
        <dbReference type="ARBA" id="ARBA00023136"/>
    </source>
</evidence>
<feature type="transmembrane region" description="Helical" evidence="10">
    <location>
        <begin position="175"/>
        <end position="198"/>
    </location>
</feature>
<evidence type="ECO:0000256" key="10">
    <source>
        <dbReference type="SAM" id="Phobius"/>
    </source>
</evidence>
<sequence length="698" mass="79655">MNTALISIELVSKFYSVPLDIESVRKEYFIEGEPSIPEILRILKNYGFKAKDKKFDNLEDLRKYPFPMIIVLSNNVYSVLFGIKDDKALYFDCAEKKIVQMKLEEFLKLWNYDSIVLYPKFKKTELFLNFKWLFNEFFKYKAVFSEAILASFFIQIFALVTPLFIQVIIDKVLPHYAVSTLQIIGLAFLIVILFDGFFNFTRNYVLYHTANKIDAGLGAKVYRHLLSLPFRYFETRKVGNIISRVRELENLRQFMTSISLTLLLDTVFSVVFVAIMLIYSPFLTIVVLSFMGIVALISYFSTPYIKQRLDDRFEKGARMHSFLVESITGIQTVKSAAIEGKMMKSWEEYLGEYILSSFSLSNFANAVFSISQTLQKLMILAVIYLGVNQVFENNLTIGQLIAFQMFASQLTMPILRLVHMWQDFQQAKLSLQRLGDIINIPAEVSGTAIESFSDIKGEIVFKNVNFRYSIDLPEVLRDISFEIKPGMLVGIAGRSGSGKSTIGKLIQRLYIPTEGNILIDGVDIKQINPLILRSRTGVVLQENFLFSGTVKENIAMARPQATMEEIVNAAILANAHQFISEMPLGYDTPIEERGESLSGGQKQRIAIARALIINPRILIFDEATNALDYESERLICETLRKLKGKITILFISHRLSFMKECDLVLVIDKGKLVEKGTHDILMEGKTFYAYLSKQEGLI</sequence>
<keyword evidence="9 10" id="KW-0472">Membrane</keyword>
<keyword evidence="5" id="KW-0547">Nucleotide-binding</keyword>
<evidence type="ECO:0000256" key="6">
    <source>
        <dbReference type="ARBA" id="ARBA00022801"/>
    </source>
</evidence>
<name>A0A7C5KDK0_9BACT</name>
<dbReference type="GO" id="GO:0015421">
    <property type="term" value="F:ABC-type oligopeptide transporter activity"/>
    <property type="evidence" value="ECO:0007669"/>
    <property type="project" value="TreeGrafter"/>
</dbReference>
<dbReference type="EMBL" id="DRUY01000106">
    <property type="protein sequence ID" value="HHI65523.1"/>
    <property type="molecule type" value="Genomic_DNA"/>
</dbReference>
<feature type="domain" description="ABC transmembrane type-1" evidence="12">
    <location>
        <begin position="147"/>
        <end position="426"/>
    </location>
</feature>
<proteinExistence type="predicted"/>
<reference evidence="14" key="1">
    <citation type="journal article" date="2020" name="mSystems">
        <title>Genome- and Community-Level Interaction Insights into Carbon Utilization and Element Cycling Functions of Hydrothermarchaeota in Hydrothermal Sediment.</title>
        <authorList>
            <person name="Zhou Z."/>
            <person name="Liu Y."/>
            <person name="Xu W."/>
            <person name="Pan J."/>
            <person name="Luo Z.H."/>
            <person name="Li M."/>
        </authorList>
    </citation>
    <scope>NUCLEOTIDE SEQUENCE [LARGE SCALE GENOMIC DNA]</scope>
    <source>
        <strain evidence="14">SpSt-1019</strain>
    </source>
</reference>
<dbReference type="Pfam" id="PF00005">
    <property type="entry name" value="ABC_tran"/>
    <property type="match status" value="1"/>
</dbReference>
<dbReference type="GO" id="GO:0005886">
    <property type="term" value="C:plasma membrane"/>
    <property type="evidence" value="ECO:0007669"/>
    <property type="project" value="UniProtKB-SubCell"/>
</dbReference>
<comment type="caution">
    <text evidence="14">The sequence shown here is derived from an EMBL/GenBank/DDBJ whole genome shotgun (WGS) entry which is preliminary data.</text>
</comment>
<feature type="domain" description="ABC transporter" evidence="11">
    <location>
        <begin position="459"/>
        <end position="694"/>
    </location>
</feature>
<dbReference type="PANTHER" id="PTHR43394">
    <property type="entry name" value="ATP-DEPENDENT PERMEASE MDL1, MITOCHONDRIAL"/>
    <property type="match status" value="1"/>
</dbReference>
<dbReference type="InterPro" id="IPR003439">
    <property type="entry name" value="ABC_transporter-like_ATP-bd"/>
</dbReference>
<accession>A0A7C5KDK0</accession>
<evidence type="ECO:0000256" key="2">
    <source>
        <dbReference type="ARBA" id="ARBA00022448"/>
    </source>
</evidence>
<keyword evidence="6" id="KW-0378">Hydrolase</keyword>
<evidence type="ECO:0000259" key="13">
    <source>
        <dbReference type="PROSITE" id="PS50990"/>
    </source>
</evidence>
<keyword evidence="7" id="KW-0067">ATP-binding</keyword>
<keyword evidence="8 10" id="KW-1133">Transmembrane helix</keyword>
<gene>
    <name evidence="14" type="ORF">ENL70_03115</name>
</gene>
<dbReference type="Gene3D" id="3.40.50.300">
    <property type="entry name" value="P-loop containing nucleotide triphosphate hydrolases"/>
    <property type="match status" value="1"/>
</dbReference>
<evidence type="ECO:0000256" key="1">
    <source>
        <dbReference type="ARBA" id="ARBA00004651"/>
    </source>
</evidence>
<feature type="domain" description="Peptidase C39" evidence="13">
    <location>
        <begin position="1"/>
        <end position="117"/>
    </location>
</feature>
<keyword evidence="4 10" id="KW-0812">Transmembrane</keyword>
<dbReference type="Pfam" id="PF00664">
    <property type="entry name" value="ABC_membrane"/>
    <property type="match status" value="1"/>
</dbReference>
<feature type="transmembrane region" description="Helical" evidence="10">
    <location>
        <begin position="254"/>
        <end position="279"/>
    </location>
</feature>
<dbReference type="GO" id="GO:0030256">
    <property type="term" value="C:type I protein secretion system complex"/>
    <property type="evidence" value="ECO:0007669"/>
    <property type="project" value="InterPro"/>
</dbReference>
<evidence type="ECO:0000313" key="14">
    <source>
        <dbReference type="EMBL" id="HHI65523.1"/>
    </source>
</evidence>
<dbReference type="InterPro" id="IPR027417">
    <property type="entry name" value="P-loop_NTPase"/>
</dbReference>
<dbReference type="InterPro" id="IPR036640">
    <property type="entry name" value="ABC1_TM_sf"/>
</dbReference>
<dbReference type="PROSITE" id="PS50929">
    <property type="entry name" value="ABC_TM1F"/>
    <property type="match status" value="1"/>
</dbReference>
<dbReference type="Pfam" id="PF03412">
    <property type="entry name" value="Peptidase_C39"/>
    <property type="match status" value="1"/>
</dbReference>
<comment type="subcellular location">
    <subcellularLocation>
        <location evidence="1">Cell membrane</location>
        <topology evidence="1">Multi-pass membrane protein</topology>
    </subcellularLocation>
</comment>
<dbReference type="GO" id="GO:0005524">
    <property type="term" value="F:ATP binding"/>
    <property type="evidence" value="ECO:0007669"/>
    <property type="project" value="UniProtKB-KW"/>
</dbReference>
<evidence type="ECO:0000256" key="4">
    <source>
        <dbReference type="ARBA" id="ARBA00022692"/>
    </source>
</evidence>
<dbReference type="InterPro" id="IPR005074">
    <property type="entry name" value="Peptidase_C39"/>
</dbReference>
<dbReference type="InterPro" id="IPR010132">
    <property type="entry name" value="ATPase_T1SS_HlyB"/>
</dbReference>
<feature type="transmembrane region" description="Helical" evidence="10">
    <location>
        <begin position="285"/>
        <end position="305"/>
    </location>
</feature>
<evidence type="ECO:0000256" key="5">
    <source>
        <dbReference type="ARBA" id="ARBA00022741"/>
    </source>
</evidence>
<dbReference type="PROSITE" id="PS00211">
    <property type="entry name" value="ABC_TRANSPORTER_1"/>
    <property type="match status" value="1"/>
</dbReference>
<dbReference type="NCBIfam" id="TIGR01846">
    <property type="entry name" value="type_I_sec_HlyB"/>
    <property type="match status" value="1"/>
</dbReference>
<keyword evidence="2" id="KW-0813">Transport</keyword>